<evidence type="ECO:0000256" key="8">
    <source>
        <dbReference type="ARBA" id="ARBA00022741"/>
    </source>
</evidence>
<dbReference type="NCBIfam" id="NF008442">
    <property type="entry name" value="PRK11288.1"/>
    <property type="match status" value="1"/>
</dbReference>
<dbReference type="FunFam" id="3.40.50.300:FF:000126">
    <property type="entry name" value="Galactose/methyl galactoside import ATP-binding protein MglA"/>
    <property type="match status" value="1"/>
</dbReference>
<dbReference type="Proteomes" id="UP000549134">
    <property type="component" value="Unassembled WGS sequence"/>
</dbReference>
<keyword evidence="9 13" id="KW-0067">ATP-binding</keyword>
<dbReference type="GO" id="GO:0005524">
    <property type="term" value="F:ATP binding"/>
    <property type="evidence" value="ECO:0007669"/>
    <property type="project" value="UniProtKB-KW"/>
</dbReference>
<dbReference type="GO" id="GO:0015749">
    <property type="term" value="P:monosaccharide transmembrane transport"/>
    <property type="evidence" value="ECO:0007669"/>
    <property type="project" value="UniProtKB-ARBA"/>
</dbReference>
<evidence type="ECO:0000259" key="12">
    <source>
        <dbReference type="PROSITE" id="PS50893"/>
    </source>
</evidence>
<dbReference type="CDD" id="cd03216">
    <property type="entry name" value="ABC_Carb_Monos_I"/>
    <property type="match status" value="1"/>
</dbReference>
<dbReference type="FunFam" id="3.40.50.300:FF:000127">
    <property type="entry name" value="Ribose import ATP-binding protein RbsA"/>
    <property type="match status" value="1"/>
</dbReference>
<dbReference type="GeneID" id="55849249"/>
<evidence type="ECO:0000256" key="3">
    <source>
        <dbReference type="ARBA" id="ARBA00022448"/>
    </source>
</evidence>
<dbReference type="InterPro" id="IPR027417">
    <property type="entry name" value="P-loop_NTPase"/>
</dbReference>
<keyword evidence="8" id="KW-0547">Nucleotide-binding</keyword>
<dbReference type="Gene3D" id="3.40.50.300">
    <property type="entry name" value="P-loop containing nucleotide triphosphate hydrolases"/>
    <property type="match status" value="2"/>
</dbReference>
<evidence type="ECO:0000256" key="7">
    <source>
        <dbReference type="ARBA" id="ARBA00022737"/>
    </source>
</evidence>
<dbReference type="GO" id="GO:0005886">
    <property type="term" value="C:plasma membrane"/>
    <property type="evidence" value="ECO:0007669"/>
    <property type="project" value="UniProtKB-SubCell"/>
</dbReference>
<dbReference type="EMBL" id="JACAQK010000006">
    <property type="protein sequence ID" value="NWD35394.1"/>
    <property type="molecule type" value="Genomic_DNA"/>
</dbReference>
<dbReference type="SMART" id="SM00382">
    <property type="entry name" value="AAA"/>
    <property type="match status" value="2"/>
</dbReference>
<dbReference type="PANTHER" id="PTHR43790">
    <property type="entry name" value="CARBOHYDRATE TRANSPORT ATP-BINDING PROTEIN MG119-RELATED"/>
    <property type="match status" value="1"/>
</dbReference>
<comment type="subcellular location">
    <subcellularLocation>
        <location evidence="2">Cell inner membrane</location>
    </subcellularLocation>
    <subcellularLocation>
        <location evidence="1">Cell membrane</location>
        <topology evidence="1">Peripheral membrane protein</topology>
    </subcellularLocation>
</comment>
<proteinExistence type="predicted"/>
<evidence type="ECO:0000256" key="10">
    <source>
        <dbReference type="ARBA" id="ARBA00022967"/>
    </source>
</evidence>
<evidence type="ECO:0000256" key="5">
    <source>
        <dbReference type="ARBA" id="ARBA00022519"/>
    </source>
</evidence>
<evidence type="ECO:0000256" key="1">
    <source>
        <dbReference type="ARBA" id="ARBA00004202"/>
    </source>
</evidence>
<name>A0A7Y8AKZ8_PSETO</name>
<evidence type="ECO:0000313" key="13">
    <source>
        <dbReference type="EMBL" id="NWD35394.1"/>
    </source>
</evidence>
<feature type="domain" description="ABC transporter" evidence="12">
    <location>
        <begin position="6"/>
        <end position="241"/>
    </location>
</feature>
<dbReference type="CDD" id="cd03215">
    <property type="entry name" value="ABC_Carb_Monos_II"/>
    <property type="match status" value="1"/>
</dbReference>
<dbReference type="RefSeq" id="WP_031320324.1">
    <property type="nucleotide sequence ID" value="NZ_CP020369.1"/>
</dbReference>
<dbReference type="Pfam" id="PF00005">
    <property type="entry name" value="ABC_tran"/>
    <property type="match status" value="2"/>
</dbReference>
<evidence type="ECO:0000313" key="14">
    <source>
        <dbReference type="Proteomes" id="UP000549134"/>
    </source>
</evidence>
<organism evidence="13 14">
    <name type="scientific">Pseudomonas tolaasii</name>
    <dbReference type="NCBI Taxonomy" id="29442"/>
    <lineage>
        <taxon>Bacteria</taxon>
        <taxon>Pseudomonadati</taxon>
        <taxon>Pseudomonadota</taxon>
        <taxon>Gammaproteobacteria</taxon>
        <taxon>Pseudomonadales</taxon>
        <taxon>Pseudomonadaceae</taxon>
        <taxon>Pseudomonas</taxon>
    </lineage>
</organism>
<dbReference type="PROSITE" id="PS50893">
    <property type="entry name" value="ABC_TRANSPORTER_2"/>
    <property type="match status" value="2"/>
</dbReference>
<comment type="caution">
    <text evidence="13">The sequence shown here is derived from an EMBL/GenBank/DDBJ whole genome shotgun (WGS) entry which is preliminary data.</text>
</comment>
<dbReference type="PANTHER" id="PTHR43790:SF6">
    <property type="entry name" value="ARABINOSE IMPORT ATP-BINDING PROTEIN ARAG"/>
    <property type="match status" value="1"/>
</dbReference>
<evidence type="ECO:0000256" key="6">
    <source>
        <dbReference type="ARBA" id="ARBA00022597"/>
    </source>
</evidence>
<keyword evidence="6" id="KW-0762">Sugar transport</keyword>
<keyword evidence="5" id="KW-0997">Cell inner membrane</keyword>
<reference evidence="13 14" key="1">
    <citation type="submission" date="2020-04" db="EMBL/GenBank/DDBJ databases">
        <title>Molecular characterization of pseudomonads from Agaricus bisporus reveal novel blotch 2 pathogens in Western Europe.</title>
        <authorList>
            <person name="Taparia T."/>
            <person name="Krijger M."/>
            <person name="Haynes E."/>
            <person name="Elpinstone J.G."/>
            <person name="Noble R."/>
            <person name="Van Der Wolf J."/>
        </authorList>
    </citation>
    <scope>NUCLEOTIDE SEQUENCE [LARGE SCALE GENOMIC DNA]</scope>
    <source>
        <strain evidence="13 14">IPO3746</strain>
    </source>
</reference>
<protein>
    <submittedName>
        <fullName evidence="13">L-arabinose ABC transporter ATP-binding protein AraG</fullName>
    </submittedName>
</protein>
<dbReference type="InterPro" id="IPR050107">
    <property type="entry name" value="ABC_carbohydrate_import_ATPase"/>
</dbReference>
<keyword evidence="7" id="KW-0677">Repeat</keyword>
<dbReference type="InterPro" id="IPR003593">
    <property type="entry name" value="AAA+_ATPase"/>
</dbReference>
<keyword evidence="10" id="KW-1278">Translocase</keyword>
<evidence type="ECO:0000256" key="4">
    <source>
        <dbReference type="ARBA" id="ARBA00022475"/>
    </source>
</evidence>
<dbReference type="InterPro" id="IPR017871">
    <property type="entry name" value="ABC_transporter-like_CS"/>
</dbReference>
<evidence type="ECO:0000256" key="9">
    <source>
        <dbReference type="ARBA" id="ARBA00022840"/>
    </source>
</evidence>
<dbReference type="AlphaFoldDB" id="A0A7Y8AKZ8"/>
<evidence type="ECO:0000256" key="2">
    <source>
        <dbReference type="ARBA" id="ARBA00004533"/>
    </source>
</evidence>
<dbReference type="GO" id="GO:0016887">
    <property type="term" value="F:ATP hydrolysis activity"/>
    <property type="evidence" value="ECO:0007669"/>
    <property type="project" value="InterPro"/>
</dbReference>
<evidence type="ECO:0000256" key="11">
    <source>
        <dbReference type="ARBA" id="ARBA00023136"/>
    </source>
</evidence>
<keyword evidence="11" id="KW-0472">Membrane</keyword>
<dbReference type="PROSITE" id="PS00211">
    <property type="entry name" value="ABC_TRANSPORTER_1"/>
    <property type="match status" value="2"/>
</dbReference>
<dbReference type="InterPro" id="IPR003439">
    <property type="entry name" value="ABC_transporter-like_ATP-bd"/>
</dbReference>
<keyword evidence="4" id="KW-1003">Cell membrane</keyword>
<accession>A0A7Y8AKZ8</accession>
<sequence length="499" mass="54230">MTGAALRFNGIGKEFPGVKALAQISFEARPHQVHALMGENGAGKSTLLKILGGAYQPSSGTVQIGEQTMAFKNAADSIASGVAVIHQELHLVPEMTVAENLFLGHLPTRFGVVNRSQLRRQALACLKGLADEIDPGEKLGRLSLGQRQLVEIAKALSRGAHVIAFDEPTSSLSAREIDRLMAIITRLRDEGKVVLYVSHRMEEVFRICNAVTVFKDGRYVRTFDDMAALTHDQLVTCMVGRDIQDIYDYRPRERGEVALKVEGLLGPGLREAVSLEVHKGEILGLFGLVGAGRTELFRLLSGLTRATAGHLQLGGEHLALRSPRDAIAAGVLLCPEDRKKEGIIPLSSVAENINISARGAHATFGWLVREGWEKGNAERQIKAMKVKTPNAEQKIMYLSGGNQQKAILGRWLSMPMKVLLLDEPTRGIDIGAKSEIYQIIHNLAASGIAVIVVSSDLMEVMGISDRILVMSEGALTGELNRDQADEARLLQLALPRSRA</sequence>
<keyword evidence="3" id="KW-0813">Transport</keyword>
<feature type="domain" description="ABC transporter" evidence="12">
    <location>
        <begin position="241"/>
        <end position="497"/>
    </location>
</feature>
<gene>
    <name evidence="13" type="primary">araG</name>
    <name evidence="13" type="ORF">HX787_05970</name>
</gene>
<dbReference type="SUPFAM" id="SSF52540">
    <property type="entry name" value="P-loop containing nucleoside triphosphate hydrolases"/>
    <property type="match status" value="2"/>
</dbReference>